<evidence type="ECO:0000313" key="1">
    <source>
        <dbReference type="EMBL" id="CAJ2653528.1"/>
    </source>
</evidence>
<accession>A0ACB0KAY6</accession>
<sequence>MKIKHFTFLCLCALLFISIVAIKSSEDEKQFGEIEESKTNIGINYNVFWLVYGGNKNNGATRGNVIPFPINKKRNGCGNVIPFPGCGGRGGNVVDFPGGRKGGGGGKK</sequence>
<gene>
    <name evidence="1" type="ORF">MILVUS5_LOCUS20866</name>
</gene>
<comment type="caution">
    <text evidence="1">The sequence shown here is derived from an EMBL/GenBank/DDBJ whole genome shotgun (WGS) entry which is preliminary data.</text>
</comment>
<keyword evidence="2" id="KW-1185">Reference proteome</keyword>
<evidence type="ECO:0000313" key="2">
    <source>
        <dbReference type="Proteomes" id="UP001177021"/>
    </source>
</evidence>
<name>A0ACB0KAY6_TRIPR</name>
<dbReference type="EMBL" id="CASHSV030000206">
    <property type="protein sequence ID" value="CAJ2653528.1"/>
    <property type="molecule type" value="Genomic_DNA"/>
</dbReference>
<dbReference type="Proteomes" id="UP001177021">
    <property type="component" value="Unassembled WGS sequence"/>
</dbReference>
<reference evidence="1" key="1">
    <citation type="submission" date="2023-10" db="EMBL/GenBank/DDBJ databases">
        <authorList>
            <person name="Rodriguez Cubillos JULIANA M."/>
            <person name="De Vega J."/>
        </authorList>
    </citation>
    <scope>NUCLEOTIDE SEQUENCE</scope>
</reference>
<protein>
    <submittedName>
        <fullName evidence="1">Uncharacterized protein</fullName>
    </submittedName>
</protein>
<proteinExistence type="predicted"/>
<organism evidence="1 2">
    <name type="scientific">Trifolium pratense</name>
    <name type="common">Red clover</name>
    <dbReference type="NCBI Taxonomy" id="57577"/>
    <lineage>
        <taxon>Eukaryota</taxon>
        <taxon>Viridiplantae</taxon>
        <taxon>Streptophyta</taxon>
        <taxon>Embryophyta</taxon>
        <taxon>Tracheophyta</taxon>
        <taxon>Spermatophyta</taxon>
        <taxon>Magnoliopsida</taxon>
        <taxon>eudicotyledons</taxon>
        <taxon>Gunneridae</taxon>
        <taxon>Pentapetalae</taxon>
        <taxon>rosids</taxon>
        <taxon>fabids</taxon>
        <taxon>Fabales</taxon>
        <taxon>Fabaceae</taxon>
        <taxon>Papilionoideae</taxon>
        <taxon>50 kb inversion clade</taxon>
        <taxon>NPAAA clade</taxon>
        <taxon>Hologalegina</taxon>
        <taxon>IRL clade</taxon>
        <taxon>Trifolieae</taxon>
        <taxon>Trifolium</taxon>
    </lineage>
</organism>